<accession>A0A8H8TVL4</accession>
<dbReference type="AlphaFoldDB" id="A0A8H8TVL4"/>
<gene>
    <name evidence="1" type="ORF">UBRO2_06011</name>
</gene>
<name>A0A8H8TVL4_9BASI</name>
<protein>
    <submittedName>
        <fullName evidence="1">Uncharacterized protein</fullName>
    </submittedName>
</protein>
<dbReference type="EMBL" id="ULHB01000303">
    <property type="protein sequence ID" value="SYW86291.1"/>
    <property type="molecule type" value="Genomic_DNA"/>
</dbReference>
<comment type="caution">
    <text evidence="1">The sequence shown here is derived from an EMBL/GenBank/DDBJ whole genome shotgun (WGS) entry which is preliminary data.</text>
</comment>
<keyword evidence="2" id="KW-1185">Reference proteome</keyword>
<evidence type="ECO:0000313" key="1">
    <source>
        <dbReference type="EMBL" id="SYW86291.1"/>
    </source>
</evidence>
<organism evidence="1 2">
    <name type="scientific">Ustilago bromivora</name>
    <dbReference type="NCBI Taxonomy" id="307758"/>
    <lineage>
        <taxon>Eukaryota</taxon>
        <taxon>Fungi</taxon>
        <taxon>Dikarya</taxon>
        <taxon>Basidiomycota</taxon>
        <taxon>Ustilaginomycotina</taxon>
        <taxon>Ustilaginomycetes</taxon>
        <taxon>Ustilaginales</taxon>
        <taxon>Ustilaginaceae</taxon>
        <taxon>Ustilago</taxon>
    </lineage>
</organism>
<sequence length="53" mass="5406">MRVRAEDFYSAAEGGEARPIEGATGLTGVIAATSSGAGAMRGVLHPTVLYPNE</sequence>
<proteinExistence type="predicted"/>
<evidence type="ECO:0000313" key="2">
    <source>
        <dbReference type="Proteomes" id="UP000658997"/>
    </source>
</evidence>
<reference evidence="1" key="1">
    <citation type="submission" date="2018-08" db="EMBL/GenBank/DDBJ databases">
        <authorList>
            <person name="Guldener U."/>
        </authorList>
    </citation>
    <scope>NUCLEOTIDE SEQUENCE</scope>
    <source>
        <strain evidence="1">UB2</strain>
    </source>
</reference>
<dbReference type="Proteomes" id="UP000658997">
    <property type="component" value="Unassembled WGS sequence"/>
</dbReference>